<dbReference type="PANTHER" id="PTHR10357">
    <property type="entry name" value="ALPHA-AMYLASE FAMILY MEMBER"/>
    <property type="match status" value="1"/>
</dbReference>
<dbReference type="InterPro" id="IPR017853">
    <property type="entry name" value="GH"/>
</dbReference>
<dbReference type="Proteomes" id="UP000651057">
    <property type="component" value="Unassembled WGS sequence"/>
</dbReference>
<sequence length="1148" mass="128472">MKKLLLSIFGIISTGILSLNPLSIYSQTDFREETIYFLMTTRFFDGDPSNNAPTEWSSYNADPSINPTITDPNDVTWRGDFKGLIQKLDYIKDLGFTAIWITPIVHNRSPLDYHGYHAWDFTKVDPRLESPGATFQDLINEIHSRDMKIVLDIVTNHSGRFGIKDVAEIKYNTDPTAPWYAPDNPNWEYDGLTPNPEDNLIWSRANLPKMPAPYNENLAAFNFPSKENYVDTSDPDWYHHSGNGFAQGFDDIENLQNRALAGDTPDLNTGSQVVRDYLVDAYTTFINMGVDAFRWDTVKHMSKEDILYFYDAFKAVNPDLFIFGEVAQKRHELHPVDEINPHYYTWRGAVNNSDPVDLAVIDFFAEATFHGTFEEGQSFSTVKAASRYDNLYSDPSTLVTWLDNHDFGPNNDWNRRYGGSDENLAACMNFMFTWRGIPTVYYGTEMRFKAGEFADIHDASGIERSINETGRAYYGDVIDQASNHKIYQHIKKLNAIRRAVPALQKGAWSWKDAPGNAVAYRRTFQNSEVAVGLAKDGNASFSISGMTNGIYRDAVTGREIAVTNGSLNFNVTSGSAGIYVLNGPGLIGGCGSGFFENCVNGPSNPIAIINPNNNQSENPIQIFMEGTGGAGSPYEIYYTTNGSTPNTSSTRYGTSFTITESTTIKAIAYDKDGTASEVSTKNYNIGPIEGLRIYFKKPSSWSQVNVHYWNESPDVLPSSNWPGPQMTKIDNTEWYKYIFEGVESINLLFSDNGSNKTPDLSRNRDGWYEDGIWYDTQPGGNTNTPPTLAMSPDGGSFSEGDTVSVSLSASDDNPSGVLIYYTLNGDQPTNTSNLYSSSITLTENTTVKAIAYDSEGLSSNVISNTFTFSTSTGSMTIYYKGPISNPNLYYWDTTPVNTSTNWPGISMIDAGNGWYKHTFTDVNCTNLIFSANGTNQTQDLNRCGDGWYYNGTWYDNNPEQSQELTVYFKSDSYTSPEIYFWDVTPSNLTTTWPGESMTEATDGWYRYTFTNTTCANLIFSDNGSSKTPDLNRCTNGWYYNGIWYDSNPDVARSASNSESDISISKTLIFPNPITENSTILWYTEKNNSKVRIEITNLYGATNTIYEDIIDKGEHSLTLDKATWLKASGIYFCRITINGNTQIKKIIKN</sequence>
<dbReference type="Pfam" id="PF18962">
    <property type="entry name" value="Por_Secre_tail"/>
    <property type="match status" value="1"/>
</dbReference>
<dbReference type="Gene3D" id="2.60.40.10">
    <property type="entry name" value="Immunoglobulins"/>
    <property type="match status" value="3"/>
</dbReference>
<dbReference type="RefSeq" id="WP_201922502.1">
    <property type="nucleotide sequence ID" value="NZ_BAABAX010000014.1"/>
</dbReference>
<dbReference type="Pfam" id="PF00128">
    <property type="entry name" value="Alpha-amylase"/>
    <property type="match status" value="1"/>
</dbReference>
<proteinExistence type="predicted"/>
<dbReference type="EMBL" id="JAERQJ010000006">
    <property type="protein sequence ID" value="MBL0685029.1"/>
    <property type="molecule type" value="Genomic_DNA"/>
</dbReference>
<dbReference type="InterPro" id="IPR026444">
    <property type="entry name" value="Secre_tail"/>
</dbReference>
<dbReference type="InterPro" id="IPR031965">
    <property type="entry name" value="CBM26"/>
</dbReference>
<reference evidence="5" key="1">
    <citation type="submission" date="2021-01" db="EMBL/GenBank/DDBJ databases">
        <authorList>
            <person name="Zhong Y.L."/>
        </authorList>
    </citation>
    <scope>NUCLEOTIDE SEQUENCE</scope>
    <source>
        <strain evidence="5">KCTC 23302</strain>
    </source>
</reference>
<dbReference type="NCBIfam" id="TIGR04183">
    <property type="entry name" value="Por_Secre_tail"/>
    <property type="match status" value="1"/>
</dbReference>
<dbReference type="InterPro" id="IPR006047">
    <property type="entry name" value="GH13_cat_dom"/>
</dbReference>
<accession>A0A937D714</accession>
<dbReference type="InterPro" id="IPR059177">
    <property type="entry name" value="GH29D-like_dom"/>
</dbReference>
<dbReference type="Pfam" id="PF13287">
    <property type="entry name" value="Fn3_assoc"/>
    <property type="match status" value="1"/>
</dbReference>
<evidence type="ECO:0000313" key="5">
    <source>
        <dbReference type="EMBL" id="MBL0685029.1"/>
    </source>
</evidence>
<dbReference type="GO" id="GO:0046872">
    <property type="term" value="F:metal ion binding"/>
    <property type="evidence" value="ECO:0007669"/>
    <property type="project" value="UniProtKB-KW"/>
</dbReference>
<dbReference type="InterPro" id="IPR013783">
    <property type="entry name" value="Ig-like_fold"/>
</dbReference>
<keyword evidence="6" id="KW-1185">Reference proteome</keyword>
<evidence type="ECO:0000256" key="3">
    <source>
        <dbReference type="ARBA" id="ARBA00022729"/>
    </source>
</evidence>
<comment type="caution">
    <text evidence="5">The sequence shown here is derived from an EMBL/GenBank/DDBJ whole genome shotgun (WGS) entry which is preliminary data.</text>
</comment>
<comment type="cofactor">
    <cofactor evidence="1">
        <name>Ca(2+)</name>
        <dbReference type="ChEBI" id="CHEBI:29108"/>
    </cofactor>
</comment>
<feature type="domain" description="Glycosyl hydrolase family 13 catalytic" evidence="4">
    <location>
        <begin position="37"/>
        <end position="497"/>
    </location>
</feature>
<evidence type="ECO:0000313" key="6">
    <source>
        <dbReference type="Proteomes" id="UP000651057"/>
    </source>
</evidence>
<evidence type="ECO:0000259" key="4">
    <source>
        <dbReference type="SMART" id="SM00642"/>
    </source>
</evidence>
<protein>
    <submittedName>
        <fullName evidence="5">Starch-binding protein</fullName>
    </submittedName>
</protein>
<organism evidence="5 6">
    <name type="scientific">Aquimarina mytili</name>
    <dbReference type="NCBI Taxonomy" id="874423"/>
    <lineage>
        <taxon>Bacteria</taxon>
        <taxon>Pseudomonadati</taxon>
        <taxon>Bacteroidota</taxon>
        <taxon>Flavobacteriia</taxon>
        <taxon>Flavobacteriales</taxon>
        <taxon>Flavobacteriaceae</taxon>
        <taxon>Aquimarina</taxon>
    </lineage>
</organism>
<evidence type="ECO:0000256" key="1">
    <source>
        <dbReference type="ARBA" id="ARBA00001913"/>
    </source>
</evidence>
<dbReference type="SUPFAM" id="SSF51445">
    <property type="entry name" value="(Trans)glycosidases"/>
    <property type="match status" value="1"/>
</dbReference>
<evidence type="ECO:0000256" key="2">
    <source>
        <dbReference type="ARBA" id="ARBA00022723"/>
    </source>
</evidence>
<dbReference type="Gene3D" id="3.20.20.80">
    <property type="entry name" value="Glycosidases"/>
    <property type="match status" value="2"/>
</dbReference>
<dbReference type="GO" id="GO:0005975">
    <property type="term" value="P:carbohydrate metabolic process"/>
    <property type="evidence" value="ECO:0007669"/>
    <property type="project" value="InterPro"/>
</dbReference>
<keyword evidence="2" id="KW-0479">Metal-binding</keyword>
<dbReference type="InterPro" id="IPR026876">
    <property type="entry name" value="Fn3_assoc_repeat"/>
</dbReference>
<dbReference type="SMART" id="SM00642">
    <property type="entry name" value="Aamy"/>
    <property type="match status" value="1"/>
</dbReference>
<dbReference type="Pfam" id="PF16738">
    <property type="entry name" value="CBM26"/>
    <property type="match status" value="3"/>
</dbReference>
<dbReference type="AlphaFoldDB" id="A0A937D714"/>
<dbReference type="Pfam" id="PF13290">
    <property type="entry name" value="CHB_HEX_C_1"/>
    <property type="match status" value="1"/>
</dbReference>
<gene>
    <name evidence="5" type="ORF">JJQ60_15975</name>
</gene>
<keyword evidence="3" id="KW-0732">Signal</keyword>
<name>A0A937D714_9FLAO</name>
<dbReference type="PANTHER" id="PTHR10357:SF215">
    <property type="entry name" value="ALPHA-AMYLASE 1"/>
    <property type="match status" value="1"/>
</dbReference>